<gene>
    <name evidence="2" type="ORF">EQG79_20570</name>
</gene>
<keyword evidence="3" id="KW-1185">Reference proteome</keyword>
<dbReference type="GO" id="GO:0005975">
    <property type="term" value="P:carbohydrate metabolic process"/>
    <property type="evidence" value="ECO:0007669"/>
    <property type="project" value="InterPro"/>
</dbReference>
<name>A0A4Q2UF13_9BACT</name>
<dbReference type="Pfam" id="PF13715">
    <property type="entry name" value="CarbopepD_reg_2"/>
    <property type="match status" value="1"/>
</dbReference>
<dbReference type="InterPro" id="IPR013780">
    <property type="entry name" value="Glyco_hydro_b"/>
</dbReference>
<dbReference type="SUPFAM" id="SSF49464">
    <property type="entry name" value="Carboxypeptidase regulatory domain-like"/>
    <property type="match status" value="1"/>
</dbReference>
<dbReference type="RefSeq" id="WP_129603639.1">
    <property type="nucleotide sequence ID" value="NZ_SBLB01000006.1"/>
</dbReference>
<dbReference type="Gene3D" id="2.60.40.1120">
    <property type="entry name" value="Carboxypeptidase-like, regulatory domain"/>
    <property type="match status" value="1"/>
</dbReference>
<dbReference type="GO" id="GO:0004560">
    <property type="term" value="F:alpha-L-fucosidase activity"/>
    <property type="evidence" value="ECO:0007669"/>
    <property type="project" value="TreeGrafter"/>
</dbReference>
<dbReference type="EMBL" id="SBLB01000006">
    <property type="protein sequence ID" value="RYC67863.1"/>
    <property type="molecule type" value="Genomic_DNA"/>
</dbReference>
<organism evidence="2 3">
    <name type="scientific">Spirosoma sordidisoli</name>
    <dbReference type="NCBI Taxonomy" id="2502893"/>
    <lineage>
        <taxon>Bacteria</taxon>
        <taxon>Pseudomonadati</taxon>
        <taxon>Bacteroidota</taxon>
        <taxon>Cytophagia</taxon>
        <taxon>Cytophagales</taxon>
        <taxon>Cytophagaceae</taxon>
        <taxon>Spirosoma</taxon>
    </lineage>
</organism>
<dbReference type="Pfam" id="PF21307">
    <property type="entry name" value="Glyco_hydro_95_C"/>
    <property type="match status" value="1"/>
</dbReference>
<evidence type="ECO:0000313" key="2">
    <source>
        <dbReference type="EMBL" id="RYC67863.1"/>
    </source>
</evidence>
<evidence type="ECO:0000313" key="3">
    <source>
        <dbReference type="Proteomes" id="UP000290407"/>
    </source>
</evidence>
<accession>A0A4Q2UF13</accession>
<feature type="domain" description="Alpha fucosidase A-like C-terminal" evidence="1">
    <location>
        <begin position="103"/>
        <end position="167"/>
    </location>
</feature>
<dbReference type="AlphaFoldDB" id="A0A4Q2UF13"/>
<dbReference type="PANTHER" id="PTHR31084:SF0">
    <property type="entry name" value="ALPHA-L-FUCOSIDASE 2"/>
    <property type="match status" value="1"/>
</dbReference>
<proteinExistence type="predicted"/>
<comment type="caution">
    <text evidence="2">The sequence shown here is derived from an EMBL/GenBank/DDBJ whole genome shotgun (WGS) entry which is preliminary data.</text>
</comment>
<reference evidence="2 3" key="1">
    <citation type="submission" date="2019-01" db="EMBL/GenBank/DDBJ databases">
        <title>Spirosoma flava sp. nov., a propanil-degrading bacterium isolated from herbicide-contaminated soil.</title>
        <authorList>
            <person name="Zhang L."/>
            <person name="Jiang J.-D."/>
        </authorList>
    </citation>
    <scope>NUCLEOTIDE SEQUENCE [LARGE SCALE GENOMIC DNA]</scope>
    <source>
        <strain evidence="2 3">TY50</strain>
    </source>
</reference>
<sequence>MEKILRFLRFGFSPWRVWMMGLYLIPAVLISSAHSYAQELISVSGTVPDSTGITLPGVSILIDGATNKGTTTDTDGNFKLTVSPAATLVFSGGTAGIAEMLIQSHEGYIDLLPAIPDGWKGEGAVKGLKARSNFTVDFSWKNGRVTSYRVTSPTARPLKVNVNGRMRNVLSKAFRQQ</sequence>
<dbReference type="InterPro" id="IPR008928">
    <property type="entry name" value="6-hairpin_glycosidase_sf"/>
</dbReference>
<dbReference type="PANTHER" id="PTHR31084">
    <property type="entry name" value="ALPHA-L-FUCOSIDASE 2"/>
    <property type="match status" value="1"/>
</dbReference>
<dbReference type="InterPro" id="IPR008969">
    <property type="entry name" value="CarboxyPept-like_regulatory"/>
</dbReference>
<dbReference type="Proteomes" id="UP000290407">
    <property type="component" value="Unassembled WGS sequence"/>
</dbReference>
<dbReference type="SUPFAM" id="SSF48208">
    <property type="entry name" value="Six-hairpin glycosidases"/>
    <property type="match status" value="1"/>
</dbReference>
<protein>
    <recommendedName>
        <fullName evidence="1">Alpha fucosidase A-like C-terminal domain-containing protein</fullName>
    </recommendedName>
</protein>
<dbReference type="InterPro" id="IPR049053">
    <property type="entry name" value="AFCA-like_C"/>
</dbReference>
<evidence type="ECO:0000259" key="1">
    <source>
        <dbReference type="Pfam" id="PF21307"/>
    </source>
</evidence>
<dbReference type="Gene3D" id="2.60.40.1180">
    <property type="entry name" value="Golgi alpha-mannosidase II"/>
    <property type="match status" value="1"/>
</dbReference>